<evidence type="ECO:0000256" key="1">
    <source>
        <dbReference type="ARBA" id="ARBA00021390"/>
    </source>
</evidence>
<evidence type="ECO:0000259" key="6">
    <source>
        <dbReference type="PROSITE" id="PS51000"/>
    </source>
</evidence>
<evidence type="ECO:0000313" key="8">
    <source>
        <dbReference type="Proteomes" id="UP000295560"/>
    </source>
</evidence>
<dbReference type="PANTHER" id="PTHR30363:SF4">
    <property type="entry name" value="GLYCEROL-3-PHOSPHATE REGULON REPRESSOR"/>
    <property type="match status" value="1"/>
</dbReference>
<gene>
    <name evidence="7" type="ORF">EV378_6359</name>
</gene>
<dbReference type="SUPFAM" id="SSF100950">
    <property type="entry name" value="NagB/RpiA/CoA transferase-like"/>
    <property type="match status" value="1"/>
</dbReference>
<dbReference type="PRINTS" id="PR00037">
    <property type="entry name" value="HTHLACR"/>
</dbReference>
<dbReference type="Proteomes" id="UP000295560">
    <property type="component" value="Unassembled WGS sequence"/>
</dbReference>
<evidence type="ECO:0000256" key="4">
    <source>
        <dbReference type="ARBA" id="ARBA00023163"/>
    </source>
</evidence>
<dbReference type="SMART" id="SM00420">
    <property type="entry name" value="HTH_DEOR"/>
    <property type="match status" value="1"/>
</dbReference>
<protein>
    <recommendedName>
        <fullName evidence="1">Lactose phosphotransferase system repressor</fullName>
    </recommendedName>
</protein>
<dbReference type="SMART" id="SM01134">
    <property type="entry name" value="DeoRC"/>
    <property type="match status" value="1"/>
</dbReference>
<evidence type="ECO:0000256" key="5">
    <source>
        <dbReference type="ARBA" id="ARBA00024937"/>
    </source>
</evidence>
<name>A0A4R1HJ88_PSEEN</name>
<dbReference type="InterPro" id="IPR036390">
    <property type="entry name" value="WH_DNA-bd_sf"/>
</dbReference>
<dbReference type="Gene3D" id="3.40.50.1360">
    <property type="match status" value="1"/>
</dbReference>
<sequence length="255" mass="27772">MRPEKRREVILARARAVGRVDVVPLSDELEVTTDTVRRDLQALESHGLLRRTQGGAYPVETTAYESSMDRRSQTNVPMKRRIAAEAVAWLQDAESVFVDEGFTPLLIAEELLRLERPLVIVTASVPVISLVSENPQVTPMLLGGQVRGRTMGAVGPWTTRTLERLVIDVAYLGANGVSADYGMTTPDPAVAAVKAQAVASSRRRVFIGTHTKFGVSSFHKFADVRDFEVLVTDSALSSAEADRYAANGGPKVVRV</sequence>
<keyword evidence="3" id="KW-0805">Transcription regulation</keyword>
<evidence type="ECO:0000256" key="2">
    <source>
        <dbReference type="ARBA" id="ARBA00022491"/>
    </source>
</evidence>
<evidence type="ECO:0000256" key="3">
    <source>
        <dbReference type="ARBA" id="ARBA00023015"/>
    </source>
</evidence>
<comment type="caution">
    <text evidence="7">The sequence shown here is derived from an EMBL/GenBank/DDBJ whole genome shotgun (WGS) entry which is preliminary data.</text>
</comment>
<proteinExistence type="predicted"/>
<dbReference type="AlphaFoldDB" id="A0A4R1HJ88"/>
<comment type="function">
    <text evidence="5">Repressor of the lactose catabolism operon. Galactose-6-phosphate is the inducer.</text>
</comment>
<dbReference type="GO" id="GO:0003700">
    <property type="term" value="F:DNA-binding transcription factor activity"/>
    <property type="evidence" value="ECO:0007669"/>
    <property type="project" value="InterPro"/>
</dbReference>
<dbReference type="PANTHER" id="PTHR30363">
    <property type="entry name" value="HTH-TYPE TRANSCRIPTIONAL REGULATOR SRLR-RELATED"/>
    <property type="match status" value="1"/>
</dbReference>
<reference evidence="7 8" key="1">
    <citation type="submission" date="2019-03" db="EMBL/GenBank/DDBJ databases">
        <title>Sequencing the genomes of 1000 actinobacteria strains.</title>
        <authorList>
            <person name="Klenk H.-P."/>
        </authorList>
    </citation>
    <scope>NUCLEOTIDE SEQUENCE [LARGE SCALE GENOMIC DNA]</scope>
    <source>
        <strain evidence="7 8">DSM 44969</strain>
    </source>
</reference>
<keyword evidence="2" id="KW-0678">Repressor</keyword>
<dbReference type="SUPFAM" id="SSF46785">
    <property type="entry name" value="Winged helix' DNA-binding domain"/>
    <property type="match status" value="1"/>
</dbReference>
<dbReference type="EMBL" id="SMFZ01000002">
    <property type="protein sequence ID" value="TCK22357.1"/>
    <property type="molecule type" value="Genomic_DNA"/>
</dbReference>
<dbReference type="RefSeq" id="WP_165922572.1">
    <property type="nucleotide sequence ID" value="NZ_SMFZ01000002.1"/>
</dbReference>
<dbReference type="PROSITE" id="PS51000">
    <property type="entry name" value="HTH_DEOR_2"/>
    <property type="match status" value="1"/>
</dbReference>
<feature type="domain" description="HTH deoR-type" evidence="6">
    <location>
        <begin position="3"/>
        <end position="58"/>
    </location>
</feature>
<dbReference type="InterPro" id="IPR014036">
    <property type="entry name" value="DeoR-like_C"/>
</dbReference>
<dbReference type="Pfam" id="PF00455">
    <property type="entry name" value="DeoRC"/>
    <property type="match status" value="1"/>
</dbReference>
<dbReference type="InterPro" id="IPR050313">
    <property type="entry name" value="Carb_Metab_HTH_regulators"/>
</dbReference>
<organism evidence="7 8">
    <name type="scientific">Pseudonocardia endophytica</name>
    <dbReference type="NCBI Taxonomy" id="401976"/>
    <lineage>
        <taxon>Bacteria</taxon>
        <taxon>Bacillati</taxon>
        <taxon>Actinomycetota</taxon>
        <taxon>Actinomycetes</taxon>
        <taxon>Pseudonocardiales</taxon>
        <taxon>Pseudonocardiaceae</taxon>
        <taxon>Pseudonocardia</taxon>
    </lineage>
</organism>
<keyword evidence="4" id="KW-0804">Transcription</keyword>
<dbReference type="Pfam" id="PF08220">
    <property type="entry name" value="HTH_DeoR"/>
    <property type="match status" value="1"/>
</dbReference>
<keyword evidence="8" id="KW-1185">Reference proteome</keyword>
<accession>A0A4R1HJ88</accession>
<dbReference type="InterPro" id="IPR037171">
    <property type="entry name" value="NagB/RpiA_transferase-like"/>
</dbReference>
<dbReference type="InterPro" id="IPR001034">
    <property type="entry name" value="DeoR_HTH"/>
</dbReference>
<evidence type="ECO:0000313" key="7">
    <source>
        <dbReference type="EMBL" id="TCK22357.1"/>
    </source>
</evidence>